<gene>
    <name evidence="2" type="ORF">CEN50_03085</name>
</gene>
<proteinExistence type="predicted"/>
<organism evidence="2 3">
    <name type="scientific">Fischerella thermalis CCMEE 5268</name>
    <dbReference type="NCBI Taxonomy" id="2019662"/>
    <lineage>
        <taxon>Bacteria</taxon>
        <taxon>Bacillati</taxon>
        <taxon>Cyanobacteriota</taxon>
        <taxon>Cyanophyceae</taxon>
        <taxon>Nostocales</taxon>
        <taxon>Hapalosiphonaceae</taxon>
        <taxon>Fischerella</taxon>
    </lineage>
</organism>
<accession>A0A2N6KL19</accession>
<evidence type="ECO:0000256" key="1">
    <source>
        <dbReference type="SAM" id="MobiDB-lite"/>
    </source>
</evidence>
<evidence type="ECO:0000313" key="2">
    <source>
        <dbReference type="EMBL" id="PMB00481.1"/>
    </source>
</evidence>
<reference evidence="2 3" key="1">
    <citation type="submission" date="2017-07" db="EMBL/GenBank/DDBJ databases">
        <title>Genomes of Fischerella (Mastigocladus) sp. strains.</title>
        <authorList>
            <person name="Miller S.R."/>
        </authorList>
    </citation>
    <scope>NUCLEOTIDE SEQUENCE [LARGE SCALE GENOMIC DNA]</scope>
    <source>
        <strain evidence="2 3">CCMEE 5268</strain>
    </source>
</reference>
<dbReference type="Proteomes" id="UP000235025">
    <property type="component" value="Unassembled WGS sequence"/>
</dbReference>
<dbReference type="AlphaFoldDB" id="A0A2N6KL19"/>
<evidence type="ECO:0000313" key="3">
    <source>
        <dbReference type="Proteomes" id="UP000235025"/>
    </source>
</evidence>
<comment type="caution">
    <text evidence="2">The sequence shown here is derived from an EMBL/GenBank/DDBJ whole genome shotgun (WGS) entry which is preliminary data.</text>
</comment>
<feature type="region of interest" description="Disordered" evidence="1">
    <location>
        <begin position="40"/>
        <end position="60"/>
    </location>
</feature>
<dbReference type="EMBL" id="NMQA01000034">
    <property type="protein sequence ID" value="PMB00481.1"/>
    <property type="molecule type" value="Genomic_DNA"/>
</dbReference>
<protein>
    <submittedName>
        <fullName evidence="2">Uncharacterized protein</fullName>
    </submittedName>
</protein>
<name>A0A2N6KL19_9CYAN</name>
<sequence length="60" mass="6565">MFNCKGSGIGDTEDTEDKEDKGNITPLTLLTLLTLHPYGKPRKARLHTPPTSPSPIILAY</sequence>
<feature type="region of interest" description="Disordered" evidence="1">
    <location>
        <begin position="1"/>
        <end position="23"/>
    </location>
</feature>